<dbReference type="EMBL" id="AP019297">
    <property type="protein sequence ID" value="BBG95067.1"/>
    <property type="molecule type" value="Genomic_DNA"/>
</dbReference>
<protein>
    <recommendedName>
        <fullName evidence="2">C2 NT-type domain-containing protein</fullName>
    </recommendedName>
</protein>
<organism evidence="3">
    <name type="scientific">Prunus dulcis</name>
    <name type="common">Almond</name>
    <name type="synonym">Amygdalus dulcis</name>
    <dbReference type="NCBI Taxonomy" id="3755"/>
    <lineage>
        <taxon>Eukaryota</taxon>
        <taxon>Viridiplantae</taxon>
        <taxon>Streptophyta</taxon>
        <taxon>Embryophyta</taxon>
        <taxon>Tracheophyta</taxon>
        <taxon>Spermatophyta</taxon>
        <taxon>Magnoliopsida</taxon>
        <taxon>eudicotyledons</taxon>
        <taxon>Gunneridae</taxon>
        <taxon>Pentapetalae</taxon>
        <taxon>rosids</taxon>
        <taxon>fabids</taxon>
        <taxon>Rosales</taxon>
        <taxon>Rosaceae</taxon>
        <taxon>Amygdaloideae</taxon>
        <taxon>Amygdaleae</taxon>
        <taxon>Prunus</taxon>
    </lineage>
</organism>
<accession>A0A4Y1QTE5</accession>
<feature type="compositionally biased region" description="Basic residues" evidence="1">
    <location>
        <begin position="1184"/>
        <end position="1197"/>
    </location>
</feature>
<dbReference type="PANTHER" id="PTHR33414">
    <property type="entry name" value="PROTEIN PLASTID MOVEMENT IMPAIRED 1-RELATED 1"/>
    <property type="match status" value="1"/>
</dbReference>
<evidence type="ECO:0000256" key="1">
    <source>
        <dbReference type="SAM" id="MobiDB-lite"/>
    </source>
</evidence>
<dbReference type="Pfam" id="PF21745">
    <property type="entry name" value="PMI1_PMIR1-2_C"/>
    <property type="match status" value="1"/>
</dbReference>
<feature type="region of interest" description="Disordered" evidence="1">
    <location>
        <begin position="1000"/>
        <end position="1032"/>
    </location>
</feature>
<feature type="domain" description="C2 NT-type" evidence="2">
    <location>
        <begin position="122"/>
        <end position="257"/>
    </location>
</feature>
<dbReference type="InterPro" id="IPR039614">
    <property type="entry name" value="PMI1-like"/>
</dbReference>
<gene>
    <name evidence="3" type="ORF">Prudu_003516</name>
</gene>
<dbReference type="Pfam" id="PF10358">
    <property type="entry name" value="NT-C2"/>
    <property type="match status" value="1"/>
</dbReference>
<sequence>MERISKISETSWIAYKFPWSLWLIKMMLRKTESVSNSSAGNSNHGQLLRDIEEISKALYLHKPPPKVLLSPSNARSKSAGKTRFPESKSNLNSNPRLLREDLLHKDKKSSSVWNWKKPLKALTHIGNRKFSCCFYLHVHSIEGWPENFNNLSVCVHWKRKDEVVETRSSRVVEGIAEFDETLMHKCSVYGSRNGPNHSVKYEEKLFLIYVSVSGAPWLDIGSIGGSYETSYGKWTTSFNLSGKAKGASLNVSLGFLVTRDKSVGVSVNPNIPELINTEQRRSSSLDSGATMLRRVGSVPSSVSPRPAFSSQSLDLKVCREVLLTGGLELSKSINFLCQALDEANLSSATESDAEHVSPRKPKPDLDLLAAEKNEEYEDDDTEFNIVEVGTEMCEQLKSDQVPGHANDESAVEMIYVDEIIKDYNVDLDEKTMVITKDSCDSYVDEVAMDDSKHEMDSICTEGSTMEKVDSASHFQFISESADLDLPFVSGEFFEGKKHMELKSTYKASKTGKKSLSLDDVTESVSNDFLSILWMDCCMSSDGDAESPRECLLREFEKDTLASGNLFFNSDWDEEQPEIGSSVSPGSDFGDCFENSDLSLIIQAAEEEHKRASELLKRRKAKILEGLETEALMREWGLNEKDFQNSPRICSGGFGSPIELPLEEPLLPPLEEGFGPYVRMKGGGFLQSMNPSLFKNAKNGANLVIQISNPVVIPPKLGYDVMEIMQHLALVGIDKLREWVNQLLPLEDITGKTIQQVAWEAAPNTVVSERFEQILYGGRQDEGFPSSWSCNNLRSELGGSEMGSDSVSLEYVAPLAMAKIEALSLEGLRIQSHVSNGEAPSSVFPQSGGKMPAIGGKSANHGEVLRSGGVGGLQLCDFGDFDDDIDELMALSLSLEEWLRLDAKIIGDEDYSREQILKILAAHHAKCSHLVGGRLTRDIHCNDVSGSKCGLLGNNLTIALMVQLRDPFRNYEPVGVPMLALIQVERFLAPLMPKVSSALLNSSKENEHDEPVSEDIGDKKERETNEGDGGGNPQFKIIDVHLAGVDATPGNRQLWGTTTQLQSGSRWLLGSGMGKPISFPLSSSTAIVRSSPLVSAKQRRDALWSISSHSQGTGATWWDSIAPHIRNPNVIFPKETIKPHTLQVGCYFHETHQLHLLDTPNSGQSPKPWKSDDLHLATHQSSSTRKTRNWTARKSHSQ</sequence>
<feature type="region of interest" description="Disordered" evidence="1">
    <location>
        <begin position="1157"/>
        <end position="1197"/>
    </location>
</feature>
<proteinExistence type="predicted"/>
<feature type="compositionally biased region" description="Basic and acidic residues" evidence="1">
    <location>
        <begin position="1003"/>
        <end position="1024"/>
    </location>
</feature>
<name>A0A4Y1QTE5_PRUDU</name>
<reference evidence="3" key="1">
    <citation type="journal article" date="2019" name="Science">
        <title>Mutation of a bHLH transcription factor allowed almond domestication.</title>
        <authorList>
            <person name="Sanchez-Perez R."/>
            <person name="Pavan S."/>
            <person name="Mazzeo R."/>
            <person name="Moldovan C."/>
            <person name="Aiese Cigliano R."/>
            <person name="Del Cueto J."/>
            <person name="Ricciardi F."/>
            <person name="Lotti C."/>
            <person name="Ricciardi L."/>
            <person name="Dicenta F."/>
            <person name="Lopez-Marques R.L."/>
            <person name="Lindberg Moller B."/>
        </authorList>
    </citation>
    <scope>NUCLEOTIDE SEQUENCE</scope>
</reference>
<feature type="non-terminal residue" evidence="3">
    <location>
        <position position="1197"/>
    </location>
</feature>
<dbReference type="PANTHER" id="PTHR33414:SF10">
    <property type="entry name" value="PROTEIN PLASTID MOVEMENT IMPAIRED 1-RELATED 2"/>
    <property type="match status" value="1"/>
</dbReference>
<dbReference type="AlphaFoldDB" id="A0A4Y1QTE5"/>
<dbReference type="InterPro" id="IPR019448">
    <property type="entry name" value="NT-C2"/>
</dbReference>
<dbReference type="PROSITE" id="PS51840">
    <property type="entry name" value="C2_NT"/>
    <property type="match status" value="1"/>
</dbReference>
<evidence type="ECO:0000313" key="3">
    <source>
        <dbReference type="EMBL" id="BBG95067.1"/>
    </source>
</evidence>
<dbReference type="InterPro" id="IPR048972">
    <property type="entry name" value="PMI1_PMIR1-2_C"/>
</dbReference>
<evidence type="ECO:0000259" key="2">
    <source>
        <dbReference type="PROSITE" id="PS51840"/>
    </source>
</evidence>
<feature type="region of interest" description="Disordered" evidence="1">
    <location>
        <begin position="66"/>
        <end position="93"/>
    </location>
</feature>